<dbReference type="Proteomes" id="UP000228987">
    <property type="component" value="Unassembled WGS sequence"/>
</dbReference>
<evidence type="ECO:0000313" key="3">
    <source>
        <dbReference type="Proteomes" id="UP000228987"/>
    </source>
</evidence>
<sequence length="79" mass="9158">MKQSKIDSILEVLTNILIGAAIALVAQLFWFPLIGKTFSMSDNLYTMAFFTLVSFIRTYCIRRMFNGKSVYQFVKETFK</sequence>
<feature type="transmembrane region" description="Helical" evidence="1">
    <location>
        <begin position="43"/>
        <end position="60"/>
    </location>
</feature>
<name>A0A2A5C6C7_9GAMM</name>
<gene>
    <name evidence="2" type="ORF">COA71_14715</name>
</gene>
<proteinExistence type="predicted"/>
<dbReference type="EMBL" id="NVWI01000021">
    <property type="protein sequence ID" value="PCJ38998.1"/>
    <property type="molecule type" value="Genomic_DNA"/>
</dbReference>
<keyword evidence="1" id="KW-1133">Transmembrane helix</keyword>
<dbReference type="AlphaFoldDB" id="A0A2A5C6C7"/>
<evidence type="ECO:0000313" key="2">
    <source>
        <dbReference type="EMBL" id="PCJ38998.1"/>
    </source>
</evidence>
<evidence type="ECO:0000256" key="1">
    <source>
        <dbReference type="SAM" id="Phobius"/>
    </source>
</evidence>
<organism evidence="2 3">
    <name type="scientific">SAR86 cluster bacterium</name>
    <dbReference type="NCBI Taxonomy" id="2030880"/>
    <lineage>
        <taxon>Bacteria</taxon>
        <taxon>Pseudomonadati</taxon>
        <taxon>Pseudomonadota</taxon>
        <taxon>Gammaproteobacteria</taxon>
        <taxon>SAR86 cluster</taxon>
    </lineage>
</organism>
<reference evidence="3" key="1">
    <citation type="submission" date="2017-08" db="EMBL/GenBank/DDBJ databases">
        <title>A dynamic microbial community with high functional redundancy inhabits the cold, oxic subseafloor aquifer.</title>
        <authorList>
            <person name="Tully B.J."/>
            <person name="Wheat C.G."/>
            <person name="Glazer B.T."/>
            <person name="Huber J.A."/>
        </authorList>
    </citation>
    <scope>NUCLEOTIDE SEQUENCE [LARGE SCALE GENOMIC DNA]</scope>
</reference>
<protein>
    <submittedName>
        <fullName evidence="2">Uncharacterized protein</fullName>
    </submittedName>
</protein>
<dbReference type="InterPro" id="IPR055644">
    <property type="entry name" value="DUF7220"/>
</dbReference>
<dbReference type="Pfam" id="PF23858">
    <property type="entry name" value="DUF7220"/>
    <property type="match status" value="1"/>
</dbReference>
<feature type="transmembrane region" description="Helical" evidence="1">
    <location>
        <begin position="12"/>
        <end position="31"/>
    </location>
</feature>
<keyword evidence="1" id="KW-0472">Membrane</keyword>
<keyword evidence="1" id="KW-0812">Transmembrane</keyword>
<accession>A0A2A5C6C7</accession>
<comment type="caution">
    <text evidence="2">The sequence shown here is derived from an EMBL/GenBank/DDBJ whole genome shotgun (WGS) entry which is preliminary data.</text>
</comment>